<dbReference type="Proteomes" id="UP000613768">
    <property type="component" value="Unassembled WGS sequence"/>
</dbReference>
<accession>A0AAW3ZN66</accession>
<dbReference type="Pfam" id="PF00005">
    <property type="entry name" value="ABC_tran"/>
    <property type="match status" value="1"/>
</dbReference>
<proteinExistence type="inferred from homology"/>
<dbReference type="GO" id="GO:0005524">
    <property type="term" value="F:ATP binding"/>
    <property type="evidence" value="ECO:0007669"/>
    <property type="project" value="UniProtKB-KW"/>
</dbReference>
<keyword evidence="3 6" id="KW-0067">ATP-binding</keyword>
<dbReference type="EMBL" id="JACYTR010000012">
    <property type="protein sequence ID" value="MBD8525741.1"/>
    <property type="molecule type" value="Genomic_DNA"/>
</dbReference>
<comment type="similarity">
    <text evidence="4">Belongs to the ABC transporter superfamily. Macrolide exporter (TC 3.A.1.122) family.</text>
</comment>
<evidence type="ECO:0000256" key="4">
    <source>
        <dbReference type="ARBA" id="ARBA00038388"/>
    </source>
</evidence>
<feature type="domain" description="ABC transporter" evidence="5">
    <location>
        <begin position="2"/>
        <end position="233"/>
    </location>
</feature>
<dbReference type="PANTHER" id="PTHR24220">
    <property type="entry name" value="IMPORT ATP-BINDING PROTEIN"/>
    <property type="match status" value="1"/>
</dbReference>
<dbReference type="SMART" id="SM00382">
    <property type="entry name" value="AAA"/>
    <property type="match status" value="1"/>
</dbReference>
<dbReference type="InterPro" id="IPR017871">
    <property type="entry name" value="ABC_transporter-like_CS"/>
</dbReference>
<gene>
    <name evidence="6" type="ORF">IFO71_08290</name>
</gene>
<name>A0AAW3ZN66_9GAMM</name>
<dbReference type="CDD" id="cd03255">
    <property type="entry name" value="ABC_MJ0796_LolCDE_FtsE"/>
    <property type="match status" value="1"/>
</dbReference>
<sequence>MIELNGVQRHYSTGGQRVTALAAVDLEIHRGEYVAITGASGSGKSTLLNILGCLDRPSQGSYRLDGEDTAALDDEALSRMRNQRIGFVFQSFHLLPRLSVLENVMLPARFAGRLHDPLIEQRARQLLQRVGLGERLEHRPQELSGGQMQRAAIARALVMQPSLLLADEPTGNLDSRSARAVLELIDELHRGGQTVVLVTHDHDIAGHAPREVRLRDGQVELDRRAAEVHDALA</sequence>
<dbReference type="InterPro" id="IPR015854">
    <property type="entry name" value="ABC_transpr_LolD-like"/>
</dbReference>
<keyword evidence="1" id="KW-0813">Transport</keyword>
<dbReference type="GO" id="GO:0005886">
    <property type="term" value="C:plasma membrane"/>
    <property type="evidence" value="ECO:0007669"/>
    <property type="project" value="TreeGrafter"/>
</dbReference>
<dbReference type="InterPro" id="IPR003439">
    <property type="entry name" value="ABC_transporter-like_ATP-bd"/>
</dbReference>
<keyword evidence="2" id="KW-0547">Nucleotide-binding</keyword>
<evidence type="ECO:0000313" key="6">
    <source>
        <dbReference type="EMBL" id="MBD8525741.1"/>
    </source>
</evidence>
<evidence type="ECO:0000256" key="1">
    <source>
        <dbReference type="ARBA" id="ARBA00022448"/>
    </source>
</evidence>
<dbReference type="PANTHER" id="PTHR24220:SF86">
    <property type="entry name" value="ABC TRANSPORTER ABCH.1"/>
    <property type="match status" value="1"/>
</dbReference>
<protein>
    <submittedName>
        <fullName evidence="6">ABC transporter ATP-binding protein</fullName>
    </submittedName>
</protein>
<dbReference type="SUPFAM" id="SSF52540">
    <property type="entry name" value="P-loop containing nucleoside triphosphate hydrolases"/>
    <property type="match status" value="1"/>
</dbReference>
<dbReference type="RefSeq" id="WP_192029098.1">
    <property type="nucleotide sequence ID" value="NZ_JACYTR010000012.1"/>
</dbReference>
<dbReference type="GO" id="GO:1902495">
    <property type="term" value="C:transmembrane transporter complex"/>
    <property type="evidence" value="ECO:0007669"/>
    <property type="project" value="UniProtKB-ARBA"/>
</dbReference>
<organism evidence="6 7">
    <name type="scientific">Pseudomarimonas arenosa</name>
    <dbReference type="NCBI Taxonomy" id="2774145"/>
    <lineage>
        <taxon>Bacteria</taxon>
        <taxon>Pseudomonadati</taxon>
        <taxon>Pseudomonadota</taxon>
        <taxon>Gammaproteobacteria</taxon>
        <taxon>Lysobacterales</taxon>
        <taxon>Lysobacteraceae</taxon>
        <taxon>Pseudomarimonas</taxon>
    </lineage>
</organism>
<dbReference type="GO" id="GO:0022857">
    <property type="term" value="F:transmembrane transporter activity"/>
    <property type="evidence" value="ECO:0007669"/>
    <property type="project" value="TreeGrafter"/>
</dbReference>
<evidence type="ECO:0000256" key="2">
    <source>
        <dbReference type="ARBA" id="ARBA00022741"/>
    </source>
</evidence>
<dbReference type="PROSITE" id="PS00211">
    <property type="entry name" value="ABC_TRANSPORTER_1"/>
    <property type="match status" value="1"/>
</dbReference>
<dbReference type="InterPro" id="IPR027417">
    <property type="entry name" value="P-loop_NTPase"/>
</dbReference>
<dbReference type="InterPro" id="IPR017911">
    <property type="entry name" value="MacB-like_ATP-bd"/>
</dbReference>
<evidence type="ECO:0000256" key="3">
    <source>
        <dbReference type="ARBA" id="ARBA00022840"/>
    </source>
</evidence>
<evidence type="ECO:0000313" key="7">
    <source>
        <dbReference type="Proteomes" id="UP000613768"/>
    </source>
</evidence>
<dbReference type="AlphaFoldDB" id="A0AAW3ZN66"/>
<evidence type="ECO:0000259" key="5">
    <source>
        <dbReference type="PROSITE" id="PS50893"/>
    </source>
</evidence>
<keyword evidence="7" id="KW-1185">Reference proteome</keyword>
<dbReference type="PROSITE" id="PS50893">
    <property type="entry name" value="ABC_TRANSPORTER_2"/>
    <property type="match status" value="1"/>
</dbReference>
<dbReference type="FunFam" id="3.40.50.300:FF:000032">
    <property type="entry name" value="Export ABC transporter ATP-binding protein"/>
    <property type="match status" value="1"/>
</dbReference>
<reference evidence="6 7" key="1">
    <citation type="submission" date="2020-09" db="EMBL/GenBank/DDBJ databases">
        <title>Pseudoxanthomonas sp. CAU 1598 isolated from sand of Yaerae Beach.</title>
        <authorList>
            <person name="Kim W."/>
        </authorList>
    </citation>
    <scope>NUCLEOTIDE SEQUENCE [LARGE SCALE GENOMIC DNA]</scope>
    <source>
        <strain evidence="6 7">CAU 1598</strain>
    </source>
</reference>
<comment type="caution">
    <text evidence="6">The sequence shown here is derived from an EMBL/GenBank/DDBJ whole genome shotgun (WGS) entry which is preliminary data.</text>
</comment>
<dbReference type="InterPro" id="IPR003593">
    <property type="entry name" value="AAA+_ATPase"/>
</dbReference>
<dbReference type="GO" id="GO:0016887">
    <property type="term" value="F:ATP hydrolysis activity"/>
    <property type="evidence" value="ECO:0007669"/>
    <property type="project" value="InterPro"/>
</dbReference>
<dbReference type="Gene3D" id="3.40.50.300">
    <property type="entry name" value="P-loop containing nucleotide triphosphate hydrolases"/>
    <property type="match status" value="1"/>
</dbReference>